<dbReference type="Pfam" id="PF13646">
    <property type="entry name" value="HEAT_2"/>
    <property type="match status" value="2"/>
</dbReference>
<keyword evidence="2" id="KW-1185">Reference proteome</keyword>
<proteinExistence type="predicted"/>
<protein>
    <submittedName>
        <fullName evidence="1">HEAT repeat domain-containing protein</fullName>
    </submittedName>
</protein>
<dbReference type="InterPro" id="IPR011989">
    <property type="entry name" value="ARM-like"/>
</dbReference>
<evidence type="ECO:0000313" key="2">
    <source>
        <dbReference type="Proteomes" id="UP001569963"/>
    </source>
</evidence>
<evidence type="ECO:0000313" key="1">
    <source>
        <dbReference type="EMBL" id="MFA1539890.1"/>
    </source>
</evidence>
<name>A0ABV4QBW3_9ACTN</name>
<dbReference type="Proteomes" id="UP001569963">
    <property type="component" value="Unassembled WGS sequence"/>
</dbReference>
<dbReference type="InterPro" id="IPR004155">
    <property type="entry name" value="PBS_lyase_HEAT"/>
</dbReference>
<organism evidence="1 2">
    <name type="scientific">Actinomadura monticuli</name>
    <dbReference type="NCBI Taxonomy" id="3097367"/>
    <lineage>
        <taxon>Bacteria</taxon>
        <taxon>Bacillati</taxon>
        <taxon>Actinomycetota</taxon>
        <taxon>Actinomycetes</taxon>
        <taxon>Streptosporangiales</taxon>
        <taxon>Thermomonosporaceae</taxon>
        <taxon>Actinomadura</taxon>
    </lineage>
</organism>
<accession>A0ABV4QBW3</accession>
<dbReference type="RefSeq" id="WP_371949796.1">
    <property type="nucleotide sequence ID" value="NZ_JAXCEI010000005.1"/>
</dbReference>
<dbReference type="InterPro" id="IPR016024">
    <property type="entry name" value="ARM-type_fold"/>
</dbReference>
<dbReference type="PANTHER" id="PTHR12697">
    <property type="entry name" value="PBS LYASE HEAT-LIKE PROTEIN"/>
    <property type="match status" value="1"/>
</dbReference>
<dbReference type="SMART" id="SM00567">
    <property type="entry name" value="EZ_HEAT"/>
    <property type="match status" value="6"/>
</dbReference>
<dbReference type="PANTHER" id="PTHR12697:SF5">
    <property type="entry name" value="DEOXYHYPUSINE HYDROXYLASE"/>
    <property type="match status" value="1"/>
</dbReference>
<comment type="caution">
    <text evidence="1">The sequence shown here is derived from an EMBL/GenBank/DDBJ whole genome shotgun (WGS) entry which is preliminary data.</text>
</comment>
<dbReference type="SUPFAM" id="SSF48371">
    <property type="entry name" value="ARM repeat"/>
    <property type="match status" value="1"/>
</dbReference>
<sequence>MIAGHQVAFFTRELDSPDPPRRAAAAKGLSRVPGHAVELAALLTDASPQVRAAAALGLGRQGEAVPVEPLVALCSDPDAEVRRRAINALVRLGATGPALTTAFLRRVGDTELRNRTVVLQWLLRSEVPVPAEELIPLLGHRDPLIWAPARGLLRLLPEADALFADLARTGPGEVRRRALDMLGAPQADVPGLRFHADDAARERAWRRMWEPEPRVVPALLAALEDETEPWARTMLFRALAAHRAPEAVGPASAWLDDADCGPHAAVALGSAGTAEAVDLLRRFAAGRRDPALRGAAARALGEAAGLAAAETLFGLLDDLSEPVRLGAVDGLGAFFRRAGGSLFQRLERWRAERVPGVVAPPAEDEVRELARRSADRLVRMLRGDAENALAYGNALYHIPEVRPMLPALLENREGLVRSTALYLAERFGDIGFAGRLRLLDDPDWRVRERAAASFDRLTDEQALTRAEQDALRPYLERAQDDPAHYVRVYAARALARLDRADR</sequence>
<dbReference type="Gene3D" id="1.25.10.10">
    <property type="entry name" value="Leucine-rich Repeat Variant"/>
    <property type="match status" value="3"/>
</dbReference>
<dbReference type="EMBL" id="JAXCEI010000005">
    <property type="protein sequence ID" value="MFA1539890.1"/>
    <property type="molecule type" value="Genomic_DNA"/>
</dbReference>
<reference evidence="1 2" key="1">
    <citation type="submission" date="2023-11" db="EMBL/GenBank/DDBJ databases">
        <title>Actinomadura monticuli sp. nov., isolated from volcanic ash.</title>
        <authorList>
            <person name="Lee S.D."/>
            <person name="Yang H."/>
            <person name="Kim I.S."/>
        </authorList>
    </citation>
    <scope>NUCLEOTIDE SEQUENCE [LARGE SCALE GENOMIC DNA]</scope>
    <source>
        <strain evidence="1 2">DLS-62</strain>
    </source>
</reference>
<gene>
    <name evidence="1" type="ORF">SM611_13215</name>
</gene>